<dbReference type="PANTHER" id="PTHR33204">
    <property type="entry name" value="TRANSCRIPTIONAL REGULATOR, MARR FAMILY"/>
    <property type="match status" value="1"/>
</dbReference>
<evidence type="ECO:0000256" key="3">
    <source>
        <dbReference type="ARBA" id="ARBA00023163"/>
    </source>
</evidence>
<proteinExistence type="predicted"/>
<keyword evidence="1" id="KW-0805">Transcription regulation</keyword>
<keyword evidence="2" id="KW-0238">DNA-binding</keyword>
<keyword evidence="3" id="KW-0804">Transcription</keyword>
<evidence type="ECO:0000313" key="6">
    <source>
        <dbReference type="Proteomes" id="UP001155380"/>
    </source>
</evidence>
<dbReference type="InterPro" id="IPR036390">
    <property type="entry name" value="WH_DNA-bd_sf"/>
</dbReference>
<reference evidence="5" key="1">
    <citation type="submission" date="2022-06" db="EMBL/GenBank/DDBJ databases">
        <authorList>
            <person name="Sun Q."/>
        </authorList>
    </citation>
    <scope>NUCLEOTIDE SEQUENCE</scope>
    <source>
        <strain evidence="5">S101</strain>
    </source>
</reference>
<evidence type="ECO:0000256" key="2">
    <source>
        <dbReference type="ARBA" id="ARBA00023125"/>
    </source>
</evidence>
<evidence type="ECO:0000256" key="1">
    <source>
        <dbReference type="ARBA" id="ARBA00023015"/>
    </source>
</evidence>
<gene>
    <name evidence="5" type="ORF">NBH21_01730</name>
</gene>
<dbReference type="GO" id="GO:0003677">
    <property type="term" value="F:DNA binding"/>
    <property type="evidence" value="ECO:0007669"/>
    <property type="project" value="UniProtKB-KW"/>
</dbReference>
<dbReference type="RefSeq" id="WP_250912235.1">
    <property type="nucleotide sequence ID" value="NZ_JAMXLX010000001.1"/>
</dbReference>
<evidence type="ECO:0000313" key="5">
    <source>
        <dbReference type="EMBL" id="MCO5955478.1"/>
    </source>
</evidence>
<dbReference type="AlphaFoldDB" id="A0AAJ1F631"/>
<dbReference type="EMBL" id="JAMXLX010000001">
    <property type="protein sequence ID" value="MCO5955478.1"/>
    <property type="molecule type" value="Genomic_DNA"/>
</dbReference>
<organism evidence="5 6">
    <name type="scientific">Ciceribacter sichuanensis</name>
    <dbReference type="NCBI Taxonomy" id="2949647"/>
    <lineage>
        <taxon>Bacteria</taxon>
        <taxon>Pseudomonadati</taxon>
        <taxon>Pseudomonadota</taxon>
        <taxon>Alphaproteobacteria</taxon>
        <taxon>Hyphomicrobiales</taxon>
        <taxon>Rhizobiaceae</taxon>
        <taxon>Ciceribacter</taxon>
    </lineage>
</organism>
<dbReference type="SUPFAM" id="SSF46785">
    <property type="entry name" value="Winged helix' DNA-binding domain"/>
    <property type="match status" value="1"/>
</dbReference>
<accession>A0AAJ1F631</accession>
<dbReference type="Proteomes" id="UP001155380">
    <property type="component" value="Unassembled WGS sequence"/>
</dbReference>
<dbReference type="Pfam" id="PF01638">
    <property type="entry name" value="HxlR"/>
    <property type="match status" value="1"/>
</dbReference>
<evidence type="ECO:0000259" key="4">
    <source>
        <dbReference type="PROSITE" id="PS51118"/>
    </source>
</evidence>
<dbReference type="InterPro" id="IPR002577">
    <property type="entry name" value="HTH_HxlR"/>
</dbReference>
<dbReference type="Gene3D" id="1.10.10.10">
    <property type="entry name" value="Winged helix-like DNA-binding domain superfamily/Winged helix DNA-binding domain"/>
    <property type="match status" value="1"/>
</dbReference>
<feature type="domain" description="HTH hxlR-type" evidence="4">
    <location>
        <begin position="25"/>
        <end position="126"/>
    </location>
</feature>
<sequence>MIRLDDTRRPGSQQDLDAARQFMPIPSNGVCSRLGDKWTVHVLWRLSLAAGRRLRFSALKKETVGITQRMLTLTLRNLERDGLIVRHYFPEVPPRVEYELTDMGVEALAALQSFNLWLRNNLPQIEEHRRAYDEAGDNP</sequence>
<dbReference type="PANTHER" id="PTHR33204:SF39">
    <property type="entry name" value="TRANSCRIPTIONAL REGULATORY PROTEIN"/>
    <property type="match status" value="1"/>
</dbReference>
<comment type="caution">
    <text evidence="5">The sequence shown here is derived from an EMBL/GenBank/DDBJ whole genome shotgun (WGS) entry which is preliminary data.</text>
</comment>
<dbReference type="InterPro" id="IPR036388">
    <property type="entry name" value="WH-like_DNA-bd_sf"/>
</dbReference>
<dbReference type="PROSITE" id="PS51118">
    <property type="entry name" value="HTH_HXLR"/>
    <property type="match status" value="1"/>
</dbReference>
<protein>
    <submittedName>
        <fullName evidence="5">Helix-turn-helix transcriptional regulator</fullName>
    </submittedName>
</protein>
<name>A0AAJ1F631_9HYPH</name>